<dbReference type="Proteomes" id="UP000216207">
    <property type="component" value="Unassembled WGS sequence"/>
</dbReference>
<dbReference type="RefSeq" id="WP_011246691.1">
    <property type="nucleotide sequence ID" value="NZ_BOQQ01000005.1"/>
</dbReference>
<reference evidence="1 2" key="1">
    <citation type="submission" date="2017-07" db="EMBL/GenBank/DDBJ databases">
        <title>Isolation and whole genome analysis of endospore-forming bacteria from heroin.</title>
        <authorList>
            <person name="Kalinowski J."/>
            <person name="Ahrens B."/>
            <person name="Al-Dilaimi A."/>
            <person name="Winkler A."/>
            <person name="Wibberg D."/>
            <person name="Schleenbecker U."/>
            <person name="Ruckert C."/>
            <person name="Wolfel R."/>
            <person name="Grass G."/>
        </authorList>
    </citation>
    <scope>NUCLEOTIDE SEQUENCE [LARGE SCALE GENOMIC DNA]</scope>
    <source>
        <strain evidence="1 2">7539</strain>
    </source>
</reference>
<evidence type="ECO:0000313" key="2">
    <source>
        <dbReference type="Proteomes" id="UP000216207"/>
    </source>
</evidence>
<name>A0A268P4H4_SHOCL</name>
<organism evidence="1 2">
    <name type="scientific">Shouchella clausii</name>
    <name type="common">Alkalihalobacillus clausii</name>
    <dbReference type="NCBI Taxonomy" id="79880"/>
    <lineage>
        <taxon>Bacteria</taxon>
        <taxon>Bacillati</taxon>
        <taxon>Bacillota</taxon>
        <taxon>Bacilli</taxon>
        <taxon>Bacillales</taxon>
        <taxon>Bacillaceae</taxon>
        <taxon>Shouchella</taxon>
    </lineage>
</organism>
<dbReference type="EMBL" id="NPCC01000004">
    <property type="protein sequence ID" value="PAE90653.1"/>
    <property type="molecule type" value="Genomic_DNA"/>
</dbReference>
<proteinExistence type="predicted"/>
<protein>
    <submittedName>
        <fullName evidence="1">Uncharacterized protein</fullName>
    </submittedName>
</protein>
<sequence length="64" mass="7374">MSEQPIDLENQGEPETLPPRSKVRHHKKKHKDKKKAVVSPIAHMLAVLFFLLVFTSLAVSFYLF</sequence>
<accession>A0A268P4H4</accession>
<dbReference type="AlphaFoldDB" id="A0A268P4H4"/>
<evidence type="ECO:0000313" key="1">
    <source>
        <dbReference type="EMBL" id="PAE90653.1"/>
    </source>
</evidence>
<gene>
    <name evidence="1" type="ORF">CHH72_01880</name>
</gene>
<comment type="caution">
    <text evidence="1">The sequence shown here is derived from an EMBL/GenBank/DDBJ whole genome shotgun (WGS) entry which is preliminary data.</text>
</comment>